<evidence type="ECO:0000313" key="3">
    <source>
        <dbReference type="Proteomes" id="UP000075391"/>
    </source>
</evidence>
<evidence type="ECO:0000256" key="1">
    <source>
        <dbReference type="SAM" id="SignalP"/>
    </source>
</evidence>
<evidence type="ECO:0000313" key="2">
    <source>
        <dbReference type="EMBL" id="KYG70572.1"/>
    </source>
</evidence>
<feature type="chain" id="PRO_5007573813" evidence="1">
    <location>
        <begin position="22"/>
        <end position="176"/>
    </location>
</feature>
<gene>
    <name evidence="2" type="ORF">AZI85_01120</name>
</gene>
<dbReference type="RefSeq" id="WP_063242348.1">
    <property type="nucleotide sequence ID" value="NZ_CP168967.1"/>
</dbReference>
<dbReference type="EMBL" id="LUKF01000001">
    <property type="protein sequence ID" value="KYG70572.1"/>
    <property type="molecule type" value="Genomic_DNA"/>
</dbReference>
<sequence length="176" mass="19925">MFSKLIMSALLGLCASTTAFADQMGPNGDKFYEEAAHFEHACRTEPCEGPYSRVLVYDQKAKFTKISAETRETLKKVAVDQAQIWGDTILEGDYYASGRTRLDQVMAFYKGQELIGYKIQYSEKAWYTGDCDFDGTRNSLKGCQEGRIVEGSYVSSDAQTYFSDEERYAEFSFVQD</sequence>
<feature type="signal peptide" evidence="1">
    <location>
        <begin position="1"/>
        <end position="21"/>
    </location>
</feature>
<organism evidence="2 3">
    <name type="scientific">Bdellovibrio bacteriovorus</name>
    <dbReference type="NCBI Taxonomy" id="959"/>
    <lineage>
        <taxon>Bacteria</taxon>
        <taxon>Pseudomonadati</taxon>
        <taxon>Bdellovibrionota</taxon>
        <taxon>Bdellovibrionia</taxon>
        <taxon>Bdellovibrionales</taxon>
        <taxon>Pseudobdellovibrionaceae</taxon>
        <taxon>Bdellovibrio</taxon>
    </lineage>
</organism>
<comment type="caution">
    <text evidence="2">The sequence shown here is derived from an EMBL/GenBank/DDBJ whole genome shotgun (WGS) entry which is preliminary data.</text>
</comment>
<keyword evidence="1" id="KW-0732">Signal</keyword>
<dbReference type="OrthoDB" id="5292344at2"/>
<accession>A0A150WWA8</accession>
<protein>
    <submittedName>
        <fullName evidence="2">Uncharacterized protein</fullName>
    </submittedName>
</protein>
<reference evidence="2 3" key="1">
    <citation type="submission" date="2016-03" db="EMBL/GenBank/DDBJ databases">
        <authorList>
            <person name="Ploux O."/>
        </authorList>
    </citation>
    <scope>NUCLEOTIDE SEQUENCE [LARGE SCALE GENOMIC DNA]</scope>
    <source>
        <strain evidence="2 3">BER2</strain>
    </source>
</reference>
<name>A0A150WWA8_BDEBC</name>
<dbReference type="AlphaFoldDB" id="A0A150WWA8"/>
<proteinExistence type="predicted"/>
<dbReference type="Proteomes" id="UP000075391">
    <property type="component" value="Unassembled WGS sequence"/>
</dbReference>